<evidence type="ECO:0000256" key="5">
    <source>
        <dbReference type="ARBA" id="ARBA00023136"/>
    </source>
</evidence>
<dbReference type="SUPFAM" id="SSF47928">
    <property type="entry name" value="N-terminal domain of the delta subunit of the F1F0-ATP synthase"/>
    <property type="match status" value="1"/>
</dbReference>
<evidence type="ECO:0000256" key="4">
    <source>
        <dbReference type="ARBA" id="ARBA00023065"/>
    </source>
</evidence>
<protein>
    <recommendedName>
        <fullName evidence="8">ATP synthase subunit delta</fullName>
    </recommendedName>
    <alternativeName>
        <fullName evidence="8">ATP synthase F(1) sector subunit delta</fullName>
    </alternativeName>
    <alternativeName>
        <fullName evidence="8">F-type ATPase subunit delta</fullName>
        <shortName evidence="8">F-ATPase subunit delta</shortName>
    </alternativeName>
</protein>
<dbReference type="InterPro" id="IPR026015">
    <property type="entry name" value="ATP_synth_OSCP/delta_N_sf"/>
</dbReference>
<evidence type="ECO:0000256" key="2">
    <source>
        <dbReference type="ARBA" id="ARBA00022448"/>
    </source>
</evidence>
<dbReference type="Proteomes" id="UP000509549">
    <property type="component" value="Chromosome"/>
</dbReference>
<evidence type="ECO:0000256" key="6">
    <source>
        <dbReference type="ARBA" id="ARBA00023196"/>
    </source>
</evidence>
<comment type="similarity">
    <text evidence="8">Belongs to the ATPase delta chain family.</text>
</comment>
<comment type="function">
    <text evidence="8">This protein is part of the stalk that links CF(0) to CF(1). It either transmits conformational changes from CF(0) to CF(1) or is implicated in proton conduction.</text>
</comment>
<keyword evidence="6 8" id="KW-0139">CF(1)</keyword>
<dbReference type="PRINTS" id="PR00125">
    <property type="entry name" value="ATPASEDELTA"/>
</dbReference>
<dbReference type="KEGG" id="acil:ESZ_00049"/>
<dbReference type="HAMAP" id="MF_01416">
    <property type="entry name" value="ATP_synth_delta_bact"/>
    <property type="match status" value="1"/>
</dbReference>
<dbReference type="PANTHER" id="PTHR11910">
    <property type="entry name" value="ATP SYNTHASE DELTA CHAIN"/>
    <property type="match status" value="1"/>
</dbReference>
<dbReference type="AlphaFoldDB" id="A0A6J5JYR7"/>
<dbReference type="EMBL" id="LR794158">
    <property type="protein sequence ID" value="CAB3976269.1"/>
    <property type="molecule type" value="Genomic_DNA"/>
</dbReference>
<proteinExistence type="inferred from homology"/>
<comment type="subcellular location">
    <subcellularLocation>
        <location evidence="8">Cell membrane</location>
        <topology evidence="8">Peripheral membrane protein</topology>
    </subcellularLocation>
    <subcellularLocation>
        <location evidence="1">Membrane</location>
    </subcellularLocation>
</comment>
<evidence type="ECO:0000256" key="1">
    <source>
        <dbReference type="ARBA" id="ARBA00004370"/>
    </source>
</evidence>
<keyword evidence="5 8" id="KW-0472">Membrane</keyword>
<dbReference type="GO" id="GO:0005886">
    <property type="term" value="C:plasma membrane"/>
    <property type="evidence" value="ECO:0007669"/>
    <property type="project" value="UniProtKB-SubCell"/>
</dbReference>
<keyword evidence="8" id="KW-1003">Cell membrane</keyword>
<organism evidence="9 10">
    <name type="scientific">Candidatus Azoamicus ciliaticola</name>
    <dbReference type="NCBI Taxonomy" id="2652803"/>
    <lineage>
        <taxon>Bacteria</taxon>
        <taxon>Pseudomonadati</taxon>
        <taxon>Pseudomonadota</taxon>
        <taxon>Gammaproteobacteria</taxon>
        <taxon>Candidatus Azoamicaceae</taxon>
        <taxon>Candidatus Azoamicus</taxon>
    </lineage>
</organism>
<evidence type="ECO:0000256" key="3">
    <source>
        <dbReference type="ARBA" id="ARBA00022781"/>
    </source>
</evidence>
<dbReference type="RefSeq" id="WP_176604805.1">
    <property type="nucleotide sequence ID" value="NZ_LR794158.1"/>
</dbReference>
<gene>
    <name evidence="9" type="primary">atpH_2</name>
    <name evidence="8" type="synonym">atpH</name>
    <name evidence="9" type="ORF">ESZ_00049</name>
</gene>
<keyword evidence="3 8" id="KW-0375">Hydrogen ion transport</keyword>
<name>A0A6J5JYR7_9GAMM</name>
<dbReference type="NCBIfam" id="NF004402">
    <property type="entry name" value="PRK05758.2-2"/>
    <property type="match status" value="1"/>
</dbReference>
<keyword evidence="4 8" id="KW-0406">Ion transport</keyword>
<dbReference type="InterPro" id="IPR000711">
    <property type="entry name" value="ATPase_OSCP/dsu"/>
</dbReference>
<comment type="function">
    <text evidence="8">F(1)F(0) ATP synthase produces ATP from ADP in the presence of a proton or sodium gradient. F-type ATPases consist of two structural domains, F(1) containing the extramembraneous catalytic core and F(0) containing the membrane proton channel, linked together by a central stalk and a peripheral stalk. During catalysis, ATP synthesis in the catalytic domain of F(1) is coupled via a rotary mechanism of the central stalk subunits to proton translocation.</text>
</comment>
<dbReference type="NCBIfam" id="TIGR01145">
    <property type="entry name" value="ATP_synt_delta"/>
    <property type="match status" value="1"/>
</dbReference>
<dbReference type="GO" id="GO:0045259">
    <property type="term" value="C:proton-transporting ATP synthase complex"/>
    <property type="evidence" value="ECO:0007669"/>
    <property type="project" value="UniProtKB-KW"/>
</dbReference>
<sequence>MSEYITIARPYAKAVFDLANKNSKSLEEWDSFLSYLSSIVSDSSIVSIIKNRTINYNDKSRMIISFFDNFDTTLDKEISTYFNNFVYVLAYYGRLLCISDVHFVYKQYMNQALGCVDALVKVPCDINSYQKDDIVNSLAKRFDKKVNALFEVEENLLGGFCVKIGDSVLDASIIGNLQSLSSKIML</sequence>
<dbReference type="Pfam" id="PF00213">
    <property type="entry name" value="OSCP"/>
    <property type="match status" value="1"/>
</dbReference>
<evidence type="ECO:0000256" key="7">
    <source>
        <dbReference type="ARBA" id="ARBA00023310"/>
    </source>
</evidence>
<keyword evidence="10" id="KW-1185">Reference proteome</keyword>
<reference evidence="9 10" key="1">
    <citation type="submission" date="2020-04" db="EMBL/GenBank/DDBJ databases">
        <authorList>
            <person name="Graf S J."/>
        </authorList>
    </citation>
    <scope>NUCLEOTIDE SEQUENCE [LARGE SCALE GENOMIC DNA]</scope>
    <source>
        <strain evidence="9">1</strain>
    </source>
</reference>
<keyword evidence="7 8" id="KW-0066">ATP synthesis</keyword>
<dbReference type="Gene3D" id="1.10.520.20">
    <property type="entry name" value="N-terminal domain of the delta subunit of the F1F0-ATP synthase"/>
    <property type="match status" value="1"/>
</dbReference>
<dbReference type="GO" id="GO:0046933">
    <property type="term" value="F:proton-transporting ATP synthase activity, rotational mechanism"/>
    <property type="evidence" value="ECO:0007669"/>
    <property type="project" value="UniProtKB-UniRule"/>
</dbReference>
<evidence type="ECO:0000313" key="9">
    <source>
        <dbReference type="EMBL" id="CAB3976269.1"/>
    </source>
</evidence>
<evidence type="ECO:0000313" key="10">
    <source>
        <dbReference type="Proteomes" id="UP000509549"/>
    </source>
</evidence>
<evidence type="ECO:0000256" key="8">
    <source>
        <dbReference type="HAMAP-Rule" id="MF_01416"/>
    </source>
</evidence>
<accession>A0A6J5JYR7</accession>
<keyword evidence="2 8" id="KW-0813">Transport</keyword>